<dbReference type="Proteomes" id="UP001215598">
    <property type="component" value="Unassembled WGS sequence"/>
</dbReference>
<gene>
    <name evidence="1" type="ORF">B0H16DRAFT_1303591</name>
</gene>
<proteinExistence type="predicted"/>
<organism evidence="1 2">
    <name type="scientific">Mycena metata</name>
    <dbReference type="NCBI Taxonomy" id="1033252"/>
    <lineage>
        <taxon>Eukaryota</taxon>
        <taxon>Fungi</taxon>
        <taxon>Dikarya</taxon>
        <taxon>Basidiomycota</taxon>
        <taxon>Agaricomycotina</taxon>
        <taxon>Agaricomycetes</taxon>
        <taxon>Agaricomycetidae</taxon>
        <taxon>Agaricales</taxon>
        <taxon>Marasmiineae</taxon>
        <taxon>Mycenaceae</taxon>
        <taxon>Mycena</taxon>
    </lineage>
</organism>
<dbReference type="EMBL" id="JARKIB010000011">
    <property type="protein sequence ID" value="KAJ7774870.1"/>
    <property type="molecule type" value="Genomic_DNA"/>
</dbReference>
<accession>A0AAD7NT66</accession>
<sequence length="126" mass="14192">MCRFRSTPVVNVLLGDRLPRPDRGAAEKQRWYRAMLILFKPWRILSDLKAPGETWEAAFVRTEFGDGARVIMKNMNIENECKDAKDKYEVQRKAGKVRPLLPGHAGATAATDIDSLTNALHRDAGL</sequence>
<reference evidence="1" key="1">
    <citation type="submission" date="2023-03" db="EMBL/GenBank/DDBJ databases">
        <title>Massive genome expansion in bonnet fungi (Mycena s.s.) driven by repeated elements and novel gene families across ecological guilds.</title>
        <authorList>
            <consortium name="Lawrence Berkeley National Laboratory"/>
            <person name="Harder C.B."/>
            <person name="Miyauchi S."/>
            <person name="Viragh M."/>
            <person name="Kuo A."/>
            <person name="Thoen E."/>
            <person name="Andreopoulos B."/>
            <person name="Lu D."/>
            <person name="Skrede I."/>
            <person name="Drula E."/>
            <person name="Henrissat B."/>
            <person name="Morin E."/>
            <person name="Kohler A."/>
            <person name="Barry K."/>
            <person name="LaButti K."/>
            <person name="Morin E."/>
            <person name="Salamov A."/>
            <person name="Lipzen A."/>
            <person name="Mereny Z."/>
            <person name="Hegedus B."/>
            <person name="Baldrian P."/>
            <person name="Stursova M."/>
            <person name="Weitz H."/>
            <person name="Taylor A."/>
            <person name="Grigoriev I.V."/>
            <person name="Nagy L.G."/>
            <person name="Martin F."/>
            <person name="Kauserud H."/>
        </authorList>
    </citation>
    <scope>NUCLEOTIDE SEQUENCE</scope>
    <source>
        <strain evidence="1">CBHHK182m</strain>
    </source>
</reference>
<protein>
    <submittedName>
        <fullName evidence="1">Uncharacterized protein</fullName>
    </submittedName>
</protein>
<feature type="non-terminal residue" evidence="1">
    <location>
        <position position="126"/>
    </location>
</feature>
<evidence type="ECO:0000313" key="2">
    <source>
        <dbReference type="Proteomes" id="UP001215598"/>
    </source>
</evidence>
<comment type="caution">
    <text evidence="1">The sequence shown here is derived from an EMBL/GenBank/DDBJ whole genome shotgun (WGS) entry which is preliminary data.</text>
</comment>
<dbReference type="AlphaFoldDB" id="A0AAD7NT66"/>
<name>A0AAD7NT66_9AGAR</name>
<keyword evidence="2" id="KW-1185">Reference proteome</keyword>
<evidence type="ECO:0000313" key="1">
    <source>
        <dbReference type="EMBL" id="KAJ7774870.1"/>
    </source>
</evidence>